<comment type="similarity">
    <text evidence="6">Belongs to the ABC-4 integral membrane protein family.</text>
</comment>
<evidence type="ECO:0000256" key="6">
    <source>
        <dbReference type="ARBA" id="ARBA00038076"/>
    </source>
</evidence>
<organism evidence="9 10">
    <name type="scientific">Candidatus Roizmanbacteria bacterium GW2011_GWA2_35_8</name>
    <dbReference type="NCBI Taxonomy" id="1618479"/>
    <lineage>
        <taxon>Bacteria</taxon>
        <taxon>Candidatus Roizmaniibacteriota</taxon>
    </lineage>
</organism>
<feature type="transmembrane region" description="Helical" evidence="7">
    <location>
        <begin position="39"/>
        <end position="70"/>
    </location>
</feature>
<dbReference type="PANTHER" id="PTHR30572">
    <property type="entry name" value="MEMBRANE COMPONENT OF TRANSPORTER-RELATED"/>
    <property type="match status" value="1"/>
</dbReference>
<dbReference type="GO" id="GO:0022857">
    <property type="term" value="F:transmembrane transporter activity"/>
    <property type="evidence" value="ECO:0007669"/>
    <property type="project" value="TreeGrafter"/>
</dbReference>
<name>A0A0G0G5G3_9BACT</name>
<gene>
    <name evidence="9" type="ORF">UR89_C0009G0003</name>
</gene>
<keyword evidence="2" id="KW-1003">Cell membrane</keyword>
<dbReference type="GO" id="GO:0005886">
    <property type="term" value="C:plasma membrane"/>
    <property type="evidence" value="ECO:0007669"/>
    <property type="project" value="UniProtKB-SubCell"/>
</dbReference>
<comment type="caution">
    <text evidence="9">The sequence shown here is derived from an EMBL/GenBank/DDBJ whole genome shotgun (WGS) entry which is preliminary data.</text>
</comment>
<proteinExistence type="inferred from homology"/>
<sequence>MTHTFLDHIRPDLYLILIYEDDEFSIVEPTEILSVVNGIFGIMNIVLVAIASISLLVGGVGIMNIMYVTVSDKTKEVGIRRAIGARKNDILFQFIIESIALSVIGGLLGLGLAALGVFAVQKFFPAYIDVMSVALALGVSSVIGIVFGVLPARKAANLEPVEAMRYE</sequence>
<evidence type="ECO:0000259" key="8">
    <source>
        <dbReference type="Pfam" id="PF02687"/>
    </source>
</evidence>
<feature type="transmembrane region" description="Helical" evidence="7">
    <location>
        <begin position="126"/>
        <end position="150"/>
    </location>
</feature>
<keyword evidence="4 7" id="KW-1133">Transmembrane helix</keyword>
<keyword evidence="5 7" id="KW-0472">Membrane</keyword>
<accession>A0A0G0G5G3</accession>
<dbReference type="Proteomes" id="UP000034536">
    <property type="component" value="Unassembled WGS sequence"/>
</dbReference>
<keyword evidence="3 7" id="KW-0812">Transmembrane</keyword>
<comment type="subcellular location">
    <subcellularLocation>
        <location evidence="1">Cell membrane</location>
        <topology evidence="1">Multi-pass membrane protein</topology>
    </subcellularLocation>
</comment>
<feature type="domain" description="ABC3 transporter permease C-terminal" evidence="8">
    <location>
        <begin position="49"/>
        <end position="160"/>
    </location>
</feature>
<dbReference type="Pfam" id="PF02687">
    <property type="entry name" value="FtsX"/>
    <property type="match status" value="1"/>
</dbReference>
<evidence type="ECO:0000313" key="9">
    <source>
        <dbReference type="EMBL" id="KKP86982.1"/>
    </source>
</evidence>
<dbReference type="InterPro" id="IPR050250">
    <property type="entry name" value="Macrolide_Exporter_MacB"/>
</dbReference>
<dbReference type="EMBL" id="LBQX01000009">
    <property type="protein sequence ID" value="KKP86982.1"/>
    <property type="molecule type" value="Genomic_DNA"/>
</dbReference>
<dbReference type="PANTHER" id="PTHR30572:SF4">
    <property type="entry name" value="ABC TRANSPORTER PERMEASE YTRF"/>
    <property type="match status" value="1"/>
</dbReference>
<evidence type="ECO:0000256" key="5">
    <source>
        <dbReference type="ARBA" id="ARBA00023136"/>
    </source>
</evidence>
<evidence type="ECO:0000256" key="7">
    <source>
        <dbReference type="SAM" id="Phobius"/>
    </source>
</evidence>
<dbReference type="InterPro" id="IPR003838">
    <property type="entry name" value="ABC3_permease_C"/>
</dbReference>
<reference evidence="9 10" key="1">
    <citation type="journal article" date="2015" name="Nature">
        <title>rRNA introns, odd ribosomes, and small enigmatic genomes across a large radiation of phyla.</title>
        <authorList>
            <person name="Brown C.T."/>
            <person name="Hug L.A."/>
            <person name="Thomas B.C."/>
            <person name="Sharon I."/>
            <person name="Castelle C.J."/>
            <person name="Singh A."/>
            <person name="Wilkins M.J."/>
            <person name="Williams K.H."/>
            <person name="Banfield J.F."/>
        </authorList>
    </citation>
    <scope>NUCLEOTIDE SEQUENCE [LARGE SCALE GENOMIC DNA]</scope>
</reference>
<evidence type="ECO:0000256" key="3">
    <source>
        <dbReference type="ARBA" id="ARBA00022692"/>
    </source>
</evidence>
<evidence type="ECO:0000313" key="10">
    <source>
        <dbReference type="Proteomes" id="UP000034536"/>
    </source>
</evidence>
<feature type="transmembrane region" description="Helical" evidence="7">
    <location>
        <begin position="91"/>
        <end position="120"/>
    </location>
</feature>
<evidence type="ECO:0000256" key="4">
    <source>
        <dbReference type="ARBA" id="ARBA00022989"/>
    </source>
</evidence>
<evidence type="ECO:0000256" key="1">
    <source>
        <dbReference type="ARBA" id="ARBA00004651"/>
    </source>
</evidence>
<protein>
    <submittedName>
        <fullName evidence="9">ABC transporter permease protein</fullName>
    </submittedName>
</protein>
<dbReference type="AlphaFoldDB" id="A0A0G0G5G3"/>
<evidence type="ECO:0000256" key="2">
    <source>
        <dbReference type="ARBA" id="ARBA00022475"/>
    </source>
</evidence>